<feature type="domain" description="DUF1553" evidence="3">
    <location>
        <begin position="340"/>
        <end position="606"/>
    </location>
</feature>
<feature type="domain" description="DUF1549" evidence="2">
    <location>
        <begin position="73"/>
        <end position="276"/>
    </location>
</feature>
<dbReference type="EMBL" id="CP017641">
    <property type="protein sequence ID" value="APZ96046.1"/>
    <property type="molecule type" value="Genomic_DNA"/>
</dbReference>
<evidence type="ECO:0000313" key="5">
    <source>
        <dbReference type="Proteomes" id="UP000187735"/>
    </source>
</evidence>
<dbReference type="Pfam" id="PF07587">
    <property type="entry name" value="PSD1"/>
    <property type="match status" value="1"/>
</dbReference>
<proteinExistence type="predicted"/>
<dbReference type="AlphaFoldDB" id="A0A1P8WPR1"/>
<sequence precursor="true">MSRHNSPSRFCRLCVLAVLATLVSGNNALADDATEAYSEPPITEDDRQHWSFRPLNSGGVPAVADSSLCRNDVDRFVLHKLTEHKLQPQPQASRRTLIRRLSFDLTGLPPTPEEIEAFLQDTAADAVEQLIDRLLASPRYGERWAQHWLDLARFAETDGFEHDKVRPEAWKYRDWVIKAFNDDMPYDEFLKQQIAGDELYPHNPSTVTATRFCLSGPDMPDINLTEERRHTVLNELTSTVGEVVLGLQIGCAQCHNHKYDAISQADFYRFRAIFEPALKLTKNKSLSVLNETVPWQETSHVMRRGDFRSPGTKIQPGVLRVVGWPGHVFEPQKSDTTNGRRTALAEWLISRDNPLTARVIANRIWQHHFGTGLVSTPSDFGIMGQEPSHPKLLDWLAVSLIDDGWSLKKLHRKIVTSAIYRQRSRLPDDASESQQHAWSMALEADPHAELLSRFPRFRLEGEAIRDAMLASSGKINFKTGGPGVRPPLPAELVSTLLKNQWTVTEDKSEHSRRSIYVFARRNLKYPMFEVFDRPSANASCPERNVSTTAPQSLHLLNSQFTLNTAKHLARMINGATSDRNMQIVAAFERTLGRPPTDQETQHVNRFWTAQQATGADSLTHLCLSLFNSNEFIVVD</sequence>
<evidence type="ECO:0008006" key="6">
    <source>
        <dbReference type="Google" id="ProtNLM"/>
    </source>
</evidence>
<organism evidence="4 5">
    <name type="scientific">Fuerstiella marisgermanici</name>
    <dbReference type="NCBI Taxonomy" id="1891926"/>
    <lineage>
        <taxon>Bacteria</taxon>
        <taxon>Pseudomonadati</taxon>
        <taxon>Planctomycetota</taxon>
        <taxon>Planctomycetia</taxon>
        <taxon>Planctomycetales</taxon>
        <taxon>Planctomycetaceae</taxon>
        <taxon>Fuerstiella</taxon>
    </lineage>
</organism>
<dbReference type="InterPro" id="IPR022655">
    <property type="entry name" value="DUF1553"/>
</dbReference>
<dbReference type="PANTHER" id="PTHR35889:SF3">
    <property type="entry name" value="F-BOX DOMAIN-CONTAINING PROTEIN"/>
    <property type="match status" value="1"/>
</dbReference>
<evidence type="ECO:0000259" key="3">
    <source>
        <dbReference type="Pfam" id="PF07587"/>
    </source>
</evidence>
<protein>
    <recommendedName>
        <fullName evidence="6">Secreted protein containing DUF1549</fullName>
    </recommendedName>
</protein>
<evidence type="ECO:0000313" key="4">
    <source>
        <dbReference type="EMBL" id="APZ96046.1"/>
    </source>
</evidence>
<evidence type="ECO:0000256" key="1">
    <source>
        <dbReference type="SAM" id="SignalP"/>
    </source>
</evidence>
<dbReference type="Proteomes" id="UP000187735">
    <property type="component" value="Chromosome"/>
</dbReference>
<reference evidence="4 5" key="1">
    <citation type="journal article" date="2016" name="Front. Microbiol.">
        <title>Fuerstia marisgermanicae gen. nov., sp. nov., an Unusual Member of the Phylum Planctomycetes from the German Wadden Sea.</title>
        <authorList>
            <person name="Kohn T."/>
            <person name="Heuer A."/>
            <person name="Jogler M."/>
            <person name="Vollmers J."/>
            <person name="Boedeker C."/>
            <person name="Bunk B."/>
            <person name="Rast P."/>
            <person name="Borchert D."/>
            <person name="Glockner I."/>
            <person name="Freese H.M."/>
            <person name="Klenk H.P."/>
            <person name="Overmann J."/>
            <person name="Kaster A.K."/>
            <person name="Rohde M."/>
            <person name="Wiegand S."/>
            <person name="Jogler C."/>
        </authorList>
    </citation>
    <scope>NUCLEOTIDE SEQUENCE [LARGE SCALE GENOMIC DNA]</scope>
    <source>
        <strain evidence="4 5">NH11</strain>
    </source>
</reference>
<name>A0A1P8WPR1_9PLAN</name>
<keyword evidence="5" id="KW-1185">Reference proteome</keyword>
<dbReference type="Pfam" id="PF07583">
    <property type="entry name" value="PSCyt2"/>
    <property type="match status" value="1"/>
</dbReference>
<dbReference type="STRING" id="1891926.Fuma_05709"/>
<dbReference type="PANTHER" id="PTHR35889">
    <property type="entry name" value="CYCLOINULO-OLIGOSACCHARIDE FRUCTANOTRANSFERASE-RELATED"/>
    <property type="match status" value="1"/>
</dbReference>
<dbReference type="OrthoDB" id="127107at2"/>
<evidence type="ECO:0000259" key="2">
    <source>
        <dbReference type="Pfam" id="PF07583"/>
    </source>
</evidence>
<feature type="signal peptide" evidence="1">
    <location>
        <begin position="1"/>
        <end position="30"/>
    </location>
</feature>
<gene>
    <name evidence="4" type="ORF">Fuma_05709</name>
</gene>
<dbReference type="RefSeq" id="WP_083732397.1">
    <property type="nucleotide sequence ID" value="NZ_CP017641.1"/>
</dbReference>
<dbReference type="KEGG" id="fmr:Fuma_05709"/>
<dbReference type="InterPro" id="IPR011444">
    <property type="entry name" value="DUF1549"/>
</dbReference>
<keyword evidence="1" id="KW-0732">Signal</keyword>
<accession>A0A1P8WPR1</accession>
<feature type="chain" id="PRO_5012862813" description="Secreted protein containing DUF1549" evidence="1">
    <location>
        <begin position="31"/>
        <end position="635"/>
    </location>
</feature>